<dbReference type="Proteomes" id="UP000494106">
    <property type="component" value="Unassembled WGS sequence"/>
</dbReference>
<evidence type="ECO:0000313" key="4">
    <source>
        <dbReference type="EMBL" id="CAB3262148.1"/>
    </source>
</evidence>
<dbReference type="PANTHER" id="PTHR13166">
    <property type="entry name" value="PROTEIN C6ORF149"/>
    <property type="match status" value="1"/>
</dbReference>
<dbReference type="InterPro" id="IPR045297">
    <property type="entry name" value="Complex1_LYR_LYRM4"/>
</dbReference>
<comment type="caution">
    <text evidence="3">The sequence shown here is derived from an EMBL/GenBank/DDBJ whole genome shotgun (WGS) entry which is preliminary data.</text>
</comment>
<dbReference type="InterPro" id="IPR051522">
    <property type="entry name" value="ISC_assembly_LYR"/>
</dbReference>
<dbReference type="Pfam" id="PF05347">
    <property type="entry name" value="Complex1_LYR"/>
    <property type="match status" value="1"/>
</dbReference>
<accession>A0A8S0ZS33</accession>
<dbReference type="PANTHER" id="PTHR13166:SF7">
    <property type="entry name" value="LYR MOTIF-CONTAINING PROTEIN 4"/>
    <property type="match status" value="1"/>
</dbReference>
<dbReference type="OrthoDB" id="275715at2759"/>
<gene>
    <name evidence="4" type="ORF">APLA_LOCUS17607</name>
    <name evidence="3" type="ORF">APLA_LOCUS6873</name>
</gene>
<evidence type="ECO:0000313" key="6">
    <source>
        <dbReference type="Proteomes" id="UP000494256"/>
    </source>
</evidence>
<comment type="similarity">
    <text evidence="1">Belongs to the complex I LYR family.</text>
</comment>
<dbReference type="GO" id="GO:1990221">
    <property type="term" value="C:L-cysteine desulfurase complex"/>
    <property type="evidence" value="ECO:0007669"/>
    <property type="project" value="TreeGrafter"/>
</dbReference>
<sequence>MASSPSRRSILTLYKNLIRESEKFPNYNFRAYALRKVRDSFRTNQKLTDKKERITQYNLGVDNLDVIRRQIIVGNLYKSEKLVIENLRKN</sequence>
<dbReference type="AlphaFoldDB" id="A0A8S0ZS33"/>
<feature type="domain" description="Complex 1 LYR protein" evidence="2">
    <location>
        <begin position="9"/>
        <end position="65"/>
    </location>
</feature>
<dbReference type="Proteomes" id="UP000494256">
    <property type="component" value="Unassembled WGS sequence"/>
</dbReference>
<protein>
    <recommendedName>
        <fullName evidence="2">Complex 1 LYR protein domain-containing protein</fullName>
    </recommendedName>
</protein>
<dbReference type="EMBL" id="CADEBD010001048">
    <property type="protein sequence ID" value="CAB3262148.1"/>
    <property type="molecule type" value="Genomic_DNA"/>
</dbReference>
<dbReference type="GO" id="GO:0016226">
    <property type="term" value="P:iron-sulfur cluster assembly"/>
    <property type="evidence" value="ECO:0007669"/>
    <property type="project" value="InterPro"/>
</dbReference>
<dbReference type="InterPro" id="IPR008011">
    <property type="entry name" value="Complex1_LYR_dom"/>
</dbReference>
<evidence type="ECO:0000256" key="1">
    <source>
        <dbReference type="ARBA" id="ARBA00009508"/>
    </source>
</evidence>
<name>A0A8S0ZS33_ARCPL</name>
<evidence type="ECO:0000313" key="3">
    <source>
        <dbReference type="EMBL" id="CAB3237367.1"/>
    </source>
</evidence>
<proteinExistence type="inferred from homology"/>
<dbReference type="CDD" id="cd20264">
    <property type="entry name" value="Complex1_LYR_LYRM4"/>
    <property type="match status" value="1"/>
</dbReference>
<evidence type="ECO:0000259" key="2">
    <source>
        <dbReference type="Pfam" id="PF05347"/>
    </source>
</evidence>
<reference evidence="5 6" key="1">
    <citation type="submission" date="2020-04" db="EMBL/GenBank/DDBJ databases">
        <authorList>
            <person name="Wallbank WR R."/>
            <person name="Pardo Diaz C."/>
            <person name="Kozak K."/>
            <person name="Martin S."/>
            <person name="Jiggins C."/>
            <person name="Moest M."/>
            <person name="Warren A I."/>
            <person name="Byers J.R.P. K."/>
            <person name="Montejo-Kovacevich G."/>
            <person name="Yen C E."/>
        </authorList>
    </citation>
    <scope>NUCLEOTIDE SEQUENCE [LARGE SCALE GENOMIC DNA]</scope>
</reference>
<dbReference type="GO" id="GO:0005739">
    <property type="term" value="C:mitochondrion"/>
    <property type="evidence" value="ECO:0007669"/>
    <property type="project" value="TreeGrafter"/>
</dbReference>
<organism evidence="3 5">
    <name type="scientific">Arctia plantaginis</name>
    <name type="common">Wood tiger moth</name>
    <name type="synonym">Phalaena plantaginis</name>
    <dbReference type="NCBI Taxonomy" id="874455"/>
    <lineage>
        <taxon>Eukaryota</taxon>
        <taxon>Metazoa</taxon>
        <taxon>Ecdysozoa</taxon>
        <taxon>Arthropoda</taxon>
        <taxon>Hexapoda</taxon>
        <taxon>Insecta</taxon>
        <taxon>Pterygota</taxon>
        <taxon>Neoptera</taxon>
        <taxon>Endopterygota</taxon>
        <taxon>Lepidoptera</taxon>
        <taxon>Glossata</taxon>
        <taxon>Ditrysia</taxon>
        <taxon>Noctuoidea</taxon>
        <taxon>Erebidae</taxon>
        <taxon>Arctiinae</taxon>
        <taxon>Arctia</taxon>
    </lineage>
</organism>
<dbReference type="EMBL" id="CADEBC010000489">
    <property type="protein sequence ID" value="CAB3237367.1"/>
    <property type="molecule type" value="Genomic_DNA"/>
</dbReference>
<evidence type="ECO:0000313" key="5">
    <source>
        <dbReference type="Proteomes" id="UP000494106"/>
    </source>
</evidence>
<keyword evidence="5" id="KW-1185">Reference proteome</keyword>